<dbReference type="KEGG" id="dpte:113788788"/>
<dbReference type="CDD" id="cd01091">
    <property type="entry name" value="CDC68-like"/>
    <property type="match status" value="1"/>
</dbReference>
<evidence type="ECO:0000313" key="16">
    <source>
        <dbReference type="RefSeq" id="XP_027194043.1"/>
    </source>
</evidence>
<keyword evidence="15" id="KW-1185">Reference proteome</keyword>
<dbReference type="Pfam" id="PF24824">
    <property type="entry name" value="PH_SPT16"/>
    <property type="match status" value="1"/>
</dbReference>
<dbReference type="InterPro" id="IPR029149">
    <property type="entry name" value="Creatin/AminoP/Spt16_N"/>
</dbReference>
<gene>
    <name evidence="16" type="primary">LOC113788788</name>
</gene>
<dbReference type="GO" id="GO:0035101">
    <property type="term" value="C:FACT complex"/>
    <property type="evidence" value="ECO:0007669"/>
    <property type="project" value="UniProtKB-UniRule"/>
</dbReference>
<dbReference type="OMA" id="YHINTIP"/>
<dbReference type="PANTHER" id="PTHR13980:SF15">
    <property type="entry name" value="FACT COMPLEX SUBUNIT SPT16"/>
    <property type="match status" value="1"/>
</dbReference>
<feature type="domain" description="Histone chaperone RTT106/FACT complex subunit SPT16-like middle" evidence="14">
    <location>
        <begin position="823"/>
        <end position="913"/>
    </location>
</feature>
<keyword evidence="6" id="KW-0175">Coiled coil</keyword>
<feature type="compositionally biased region" description="Basic residues" evidence="11">
    <location>
        <begin position="1049"/>
        <end position="1067"/>
    </location>
</feature>
<name>A0A6P6XMP5_DERPT</name>
<comment type="function">
    <text evidence="10">Component of the FACT complex, a general chromatin factor that acts to reorganize nucleosomes. The FACT complex is involved in multiple processes that require DNA as a template such as mRNA elongation, DNA replication and DNA repair. During transcription elongation the FACT complex acts as a histone chaperone that both destabilizes and restores nucleosomal structure. It facilitates the passage of RNA polymerase II and transcription by promoting the dissociation of one histone H2A-H2B dimer from the nucleosome, then subsequently promotes the reestablishment of the nucleosome following the passage of RNA polymerase II.</text>
</comment>
<dbReference type="FunFam" id="2.30.29.210:FF:000001">
    <property type="entry name" value="FACT complex subunit spt16"/>
    <property type="match status" value="1"/>
</dbReference>
<evidence type="ECO:0000256" key="5">
    <source>
        <dbReference type="ARBA" id="ARBA00023015"/>
    </source>
</evidence>
<evidence type="ECO:0000256" key="10">
    <source>
        <dbReference type="RuleBase" id="RU367052"/>
    </source>
</evidence>
<feature type="compositionally biased region" description="Acidic residues" evidence="11">
    <location>
        <begin position="945"/>
        <end position="991"/>
    </location>
</feature>
<dbReference type="SMART" id="SM01286">
    <property type="entry name" value="SPT16"/>
    <property type="match status" value="1"/>
</dbReference>
<dbReference type="FunFam" id="3.90.230.10:FF:000005">
    <property type="entry name" value="FACT complex subunit spt16"/>
    <property type="match status" value="1"/>
</dbReference>
<feature type="compositionally biased region" description="Polar residues" evidence="11">
    <location>
        <begin position="524"/>
        <end position="534"/>
    </location>
</feature>
<dbReference type="SMART" id="SM01285">
    <property type="entry name" value="FACT-Spt16_Nlob"/>
    <property type="match status" value="1"/>
</dbReference>
<dbReference type="Pfam" id="PF21091">
    <property type="entry name" value="SPT16_C"/>
    <property type="match status" value="1"/>
</dbReference>
<dbReference type="SMART" id="SM01287">
    <property type="entry name" value="Rtt106"/>
    <property type="match status" value="1"/>
</dbReference>
<dbReference type="GO" id="GO:0006260">
    <property type="term" value="P:DNA replication"/>
    <property type="evidence" value="ECO:0007669"/>
    <property type="project" value="UniProtKB-KW"/>
</dbReference>
<dbReference type="InterPro" id="IPR013953">
    <property type="entry name" value="FACT_SPT16_M"/>
</dbReference>
<dbReference type="OrthoDB" id="10251642at2759"/>
<evidence type="ECO:0000256" key="3">
    <source>
        <dbReference type="ARBA" id="ARBA00022705"/>
    </source>
</evidence>
<keyword evidence="5 10" id="KW-0805">Transcription regulation</keyword>
<feature type="domain" description="FACT complex subunit SPT16 middle" evidence="13">
    <location>
        <begin position="545"/>
        <end position="706"/>
    </location>
</feature>
<keyword evidence="8 10" id="KW-0234">DNA repair</keyword>
<dbReference type="Gene3D" id="2.30.29.30">
    <property type="entry name" value="Pleckstrin-homology domain (PH domain)/Phosphotyrosine-binding domain (PTB)"/>
    <property type="match status" value="1"/>
</dbReference>
<dbReference type="InterPro" id="IPR029148">
    <property type="entry name" value="FACT-SPT16_Nlobe"/>
</dbReference>
<feature type="compositionally biased region" description="Basic and acidic residues" evidence="11">
    <location>
        <begin position="1001"/>
        <end position="1020"/>
    </location>
</feature>
<keyword evidence="3 10" id="KW-0235">DNA replication</keyword>
<keyword evidence="2 10" id="KW-0158">Chromosome</keyword>
<feature type="region of interest" description="Disordered" evidence="11">
    <location>
        <begin position="509"/>
        <end position="534"/>
    </location>
</feature>
<dbReference type="InterPro" id="IPR056595">
    <property type="entry name" value="Fact-SPT16_PH"/>
</dbReference>
<dbReference type="FunFam" id="3.40.350.10:FF:000005">
    <property type="entry name" value="SPT16 homolog, facilitates chromatin-remodeling subunit"/>
    <property type="match status" value="1"/>
</dbReference>
<reference evidence="16" key="1">
    <citation type="submission" date="2025-08" db="UniProtKB">
        <authorList>
            <consortium name="RefSeq"/>
        </authorList>
    </citation>
    <scope>IDENTIFICATION</scope>
    <source>
        <strain evidence="16">Airmid</strain>
    </source>
</reference>
<keyword evidence="9 10" id="KW-0539">Nucleus</keyword>
<dbReference type="Pfam" id="PF00557">
    <property type="entry name" value="Peptidase_M24"/>
    <property type="match status" value="1"/>
</dbReference>
<evidence type="ECO:0000256" key="6">
    <source>
        <dbReference type="ARBA" id="ARBA00023054"/>
    </source>
</evidence>
<keyword evidence="7 10" id="KW-0804">Transcription</keyword>
<dbReference type="Pfam" id="PF08512">
    <property type="entry name" value="Rttp106-like_middle"/>
    <property type="match status" value="1"/>
</dbReference>
<dbReference type="InterPro" id="IPR011993">
    <property type="entry name" value="PH-like_dom_sf"/>
</dbReference>
<organism evidence="15 16">
    <name type="scientific">Dermatophagoides pteronyssinus</name>
    <name type="common">European house dust mite</name>
    <dbReference type="NCBI Taxonomy" id="6956"/>
    <lineage>
        <taxon>Eukaryota</taxon>
        <taxon>Metazoa</taxon>
        <taxon>Ecdysozoa</taxon>
        <taxon>Arthropoda</taxon>
        <taxon>Chelicerata</taxon>
        <taxon>Arachnida</taxon>
        <taxon>Acari</taxon>
        <taxon>Acariformes</taxon>
        <taxon>Sarcoptiformes</taxon>
        <taxon>Astigmata</taxon>
        <taxon>Psoroptidia</taxon>
        <taxon>Analgoidea</taxon>
        <taxon>Pyroglyphidae</taxon>
        <taxon>Dermatophagoidinae</taxon>
        <taxon>Dermatophagoides</taxon>
    </lineage>
</organism>
<evidence type="ECO:0000259" key="14">
    <source>
        <dbReference type="SMART" id="SM01287"/>
    </source>
</evidence>
<dbReference type="GO" id="GO:0006281">
    <property type="term" value="P:DNA repair"/>
    <property type="evidence" value="ECO:0007669"/>
    <property type="project" value="UniProtKB-UniRule"/>
</dbReference>
<dbReference type="Gene3D" id="3.90.230.10">
    <property type="entry name" value="Creatinase/methionine aminopeptidase superfamily"/>
    <property type="match status" value="1"/>
</dbReference>
<feature type="domain" description="FACT complex subunit SPT16 N-terminal lobe" evidence="12">
    <location>
        <begin position="8"/>
        <end position="175"/>
    </location>
</feature>
<evidence type="ECO:0000256" key="9">
    <source>
        <dbReference type="ARBA" id="ARBA00023242"/>
    </source>
</evidence>
<evidence type="ECO:0000259" key="12">
    <source>
        <dbReference type="SMART" id="SM01285"/>
    </source>
</evidence>
<dbReference type="Gene3D" id="3.40.350.10">
    <property type="entry name" value="Creatinase/prolidase N-terminal domain"/>
    <property type="match status" value="1"/>
</dbReference>
<comment type="subunit">
    <text evidence="10">Component of the FACT complex.</text>
</comment>
<sequence length="1093" mass="125822">MSQSSISIDKDAFFRRIRLLYNAWKNGHDEELYTNLMKCDAIMVAIGLENEVLYCKSSAIQTWLFGYEMTDVIMVFCKRNLFILASKKKVDFLKTIESGKENESESLPSITLLVRDKTDKDSSNFDKLLSAIENSGTGKNLGAFIKDKFPGEFTVEWQKRLDGKKFNVIDISIPIAYLMAAKDDYEINLMTKSSMLTCELYTKYLKEELTRIIDEDRKVRHIKLTEGVEQASQNKKYIKNIDTTQVELCYPAIIQSGGQYNLKFSASSDKNILHFGTITCSLGLRYRQYCSNIVRTLLVNPTDEQKKHYEFLLTVQEAILERLRPGTILSDVYQMATDMVAKYDRKLVEKFTRNCGFIMGIEFRESSLQIAPKSSAIVKRGMTFNVSLGFANLENHEAQDEQNKIYALFIGDTVLVKDDKQSAIILTQSKKKLKNIAIIIRDDDDEEEEEEEQDDKMDDVVKDALQSRGGRRTAVIDTKLRSEATDVEKRRQHQRELAVSLNEEARARLAQKSGHKGEERARKSTISYRSTQQMPQEREIQELKIYVDKRFETIILPIFGIPVPFHISTIKNISQSIEGDYTYLRINFFTPGTTITKQESSMFASNANQTFLKELTYRSTNLKEAGEISAPSSNLNTAFRLIKEVQKKFKTREAEEREMEGIVKQDQLILSNSKTNPRLKDLYIKPNIIAKRIHGTLEAHQNGFRFTSIRGDKIDIMYNNIKHAFFQPCDGEMLILLHFHLKNPIMFGKKKQTDVQFYTEVGEITTDLGKHQHMHDRDDLAAEQAEREMRQKLKSAFQLFCDKVEAMTKQEVDFDVPFRDLGFYGVPNRSNVLLQPTSGCLVNLTDWPPFVISLEDIELVHFERVQFHLKNFDMVFVFKDYFRKVATVNSIPMNMLDHVKEWLNSCDIRYTEGIQSLNWAKIMKTITDDPEDFFDNGGWSFLDANDSDEGEGDEELDEEDEVYDPSASEFDDNEESESEYSDESISEDDSSDERSLSSSEESGKDWSELEEEAAKADRNLGEFVDDYTAKKRKVMSKGSSGGKSEKSSSNHHRPHHNNNHHHSNSLKRRSDDHHHSKHSSSNSHPNSNKKRKH</sequence>
<keyword evidence="4 10" id="KW-0227">DNA damage</keyword>
<dbReference type="InterPro" id="IPR033825">
    <property type="entry name" value="Spt16_M24"/>
</dbReference>
<dbReference type="RefSeq" id="XP_027194043.1">
    <property type="nucleotide sequence ID" value="XM_027338242.1"/>
</dbReference>
<dbReference type="Gene3D" id="2.30.29.150">
    <property type="match status" value="1"/>
</dbReference>
<comment type="subcellular location">
    <subcellularLocation>
        <location evidence="10">Nucleus</location>
    </subcellularLocation>
    <subcellularLocation>
        <location evidence="10">Chromosome</location>
    </subcellularLocation>
</comment>
<dbReference type="GO" id="GO:0032786">
    <property type="term" value="P:positive regulation of DNA-templated transcription, elongation"/>
    <property type="evidence" value="ECO:0007669"/>
    <property type="project" value="UniProtKB-ARBA"/>
</dbReference>
<dbReference type="Pfam" id="PF08644">
    <property type="entry name" value="SPT16"/>
    <property type="match status" value="1"/>
</dbReference>
<dbReference type="GO" id="GO:0006368">
    <property type="term" value="P:transcription elongation by RNA polymerase II"/>
    <property type="evidence" value="ECO:0007669"/>
    <property type="project" value="TreeGrafter"/>
</dbReference>
<dbReference type="FunFam" id="2.30.29.30:FF:000017">
    <property type="entry name" value="FACT complex subunit SPT16"/>
    <property type="match status" value="1"/>
</dbReference>
<dbReference type="PANTHER" id="PTHR13980">
    <property type="entry name" value="CDC68 RELATED"/>
    <property type="match status" value="1"/>
</dbReference>
<dbReference type="Gene3D" id="2.30.29.210">
    <property type="entry name" value="FACT complex subunit Spt16p/Cdc68p"/>
    <property type="match status" value="1"/>
</dbReference>
<evidence type="ECO:0000256" key="4">
    <source>
        <dbReference type="ARBA" id="ARBA00022763"/>
    </source>
</evidence>
<dbReference type="InterPro" id="IPR048969">
    <property type="entry name" value="FACT_SPT16_C"/>
</dbReference>
<dbReference type="InParanoid" id="A0A6P6XMP5"/>
<dbReference type="GO" id="GO:0031491">
    <property type="term" value="F:nucleosome binding"/>
    <property type="evidence" value="ECO:0007669"/>
    <property type="project" value="TreeGrafter"/>
</dbReference>
<protein>
    <recommendedName>
        <fullName evidence="10">FACT complex subunit</fullName>
    </recommendedName>
</protein>
<evidence type="ECO:0000256" key="7">
    <source>
        <dbReference type="ARBA" id="ARBA00023163"/>
    </source>
</evidence>
<dbReference type="InterPro" id="IPR000994">
    <property type="entry name" value="Pept_M24"/>
</dbReference>
<dbReference type="GeneID" id="113788788"/>
<accession>A0A6P6XMP5</accession>
<dbReference type="InterPro" id="IPR040258">
    <property type="entry name" value="Spt16"/>
</dbReference>
<dbReference type="FunCoup" id="A0A6P6XMP5">
    <property type="interactions" value="2094"/>
</dbReference>
<evidence type="ECO:0000256" key="8">
    <source>
        <dbReference type="ARBA" id="ARBA00023204"/>
    </source>
</evidence>
<dbReference type="FunFam" id="2.30.29.150:FF:000003">
    <property type="entry name" value="FACT complex subunit SPT16"/>
    <property type="match status" value="1"/>
</dbReference>
<comment type="similarity">
    <text evidence="1 10">Belongs to the peptidase M24 family. SPT16 subfamily.</text>
</comment>
<dbReference type="Proteomes" id="UP000515146">
    <property type="component" value="Unplaced"/>
</dbReference>
<evidence type="ECO:0000256" key="1">
    <source>
        <dbReference type="ARBA" id="ARBA00010779"/>
    </source>
</evidence>
<dbReference type="InterPro" id="IPR013719">
    <property type="entry name" value="RTT106/SPT16-like_middle_dom"/>
</dbReference>
<proteinExistence type="inferred from homology"/>
<dbReference type="AlphaFoldDB" id="A0A6P6XMP5"/>
<dbReference type="SUPFAM" id="SSF55920">
    <property type="entry name" value="Creatinase/aminopeptidase"/>
    <property type="match status" value="1"/>
</dbReference>
<dbReference type="CTD" id="38248"/>
<evidence type="ECO:0000256" key="11">
    <source>
        <dbReference type="SAM" id="MobiDB-lite"/>
    </source>
</evidence>
<dbReference type="InterPro" id="IPR036005">
    <property type="entry name" value="Creatinase/aminopeptidase-like"/>
</dbReference>
<feature type="region of interest" description="Disordered" evidence="11">
    <location>
        <begin position="944"/>
        <end position="1093"/>
    </location>
</feature>
<evidence type="ECO:0000256" key="2">
    <source>
        <dbReference type="ARBA" id="ARBA00022454"/>
    </source>
</evidence>
<dbReference type="Pfam" id="PF14826">
    <property type="entry name" value="FACT-Spt16_Nlob"/>
    <property type="match status" value="1"/>
</dbReference>
<evidence type="ECO:0000259" key="13">
    <source>
        <dbReference type="SMART" id="SM01286"/>
    </source>
</evidence>
<evidence type="ECO:0000313" key="15">
    <source>
        <dbReference type="Proteomes" id="UP000515146"/>
    </source>
</evidence>